<proteinExistence type="predicted"/>
<gene>
    <name evidence="2" type="ORF">Nepgr_030005</name>
</gene>
<name>A0AAD3TEZ9_NEPGR</name>
<organism evidence="2 3">
    <name type="scientific">Nepenthes gracilis</name>
    <name type="common">Slender pitcher plant</name>
    <dbReference type="NCBI Taxonomy" id="150966"/>
    <lineage>
        <taxon>Eukaryota</taxon>
        <taxon>Viridiplantae</taxon>
        <taxon>Streptophyta</taxon>
        <taxon>Embryophyta</taxon>
        <taxon>Tracheophyta</taxon>
        <taxon>Spermatophyta</taxon>
        <taxon>Magnoliopsida</taxon>
        <taxon>eudicotyledons</taxon>
        <taxon>Gunneridae</taxon>
        <taxon>Pentapetalae</taxon>
        <taxon>Caryophyllales</taxon>
        <taxon>Nepenthaceae</taxon>
        <taxon>Nepenthes</taxon>
    </lineage>
</organism>
<feature type="transmembrane region" description="Helical" evidence="1">
    <location>
        <begin position="75"/>
        <end position="96"/>
    </location>
</feature>
<keyword evidence="1" id="KW-1133">Transmembrane helix</keyword>
<reference evidence="2" key="1">
    <citation type="submission" date="2023-05" db="EMBL/GenBank/DDBJ databases">
        <title>Nepenthes gracilis genome sequencing.</title>
        <authorList>
            <person name="Fukushima K."/>
        </authorList>
    </citation>
    <scope>NUCLEOTIDE SEQUENCE</scope>
    <source>
        <strain evidence="2">SING2019-196</strain>
    </source>
</reference>
<evidence type="ECO:0000313" key="3">
    <source>
        <dbReference type="Proteomes" id="UP001279734"/>
    </source>
</evidence>
<comment type="caution">
    <text evidence="2">The sequence shown here is derived from an EMBL/GenBank/DDBJ whole genome shotgun (WGS) entry which is preliminary data.</text>
</comment>
<sequence length="150" mass="17202">MEQNVGMESWSVLLVWVSPGLVGVVLVCPVWCPTDVAHLLDMADDYSLPGLVLLSVWCHANVTHLPGMDKLRDRYAVSLGWYGVWLFVSMYMHILIRSYHQWTLCFLIKPSDIPIVWDTKKQNDFSYSSIEVEYCSMATTTCELTSFMTR</sequence>
<evidence type="ECO:0000256" key="1">
    <source>
        <dbReference type="SAM" id="Phobius"/>
    </source>
</evidence>
<dbReference type="EMBL" id="BSYO01000034">
    <property type="protein sequence ID" value="GMH28162.1"/>
    <property type="molecule type" value="Genomic_DNA"/>
</dbReference>
<protein>
    <submittedName>
        <fullName evidence="2">Uncharacterized protein</fullName>
    </submittedName>
</protein>
<feature type="transmembrane region" description="Helical" evidence="1">
    <location>
        <begin position="12"/>
        <end position="34"/>
    </location>
</feature>
<dbReference type="Proteomes" id="UP001279734">
    <property type="component" value="Unassembled WGS sequence"/>
</dbReference>
<dbReference type="AlphaFoldDB" id="A0AAD3TEZ9"/>
<keyword evidence="1" id="KW-0812">Transmembrane</keyword>
<keyword evidence="1" id="KW-0472">Membrane</keyword>
<keyword evidence="3" id="KW-1185">Reference proteome</keyword>
<accession>A0AAD3TEZ9</accession>
<evidence type="ECO:0000313" key="2">
    <source>
        <dbReference type="EMBL" id="GMH28162.1"/>
    </source>
</evidence>